<organism evidence="2 3">
    <name type="scientific">Salix dunnii</name>
    <dbReference type="NCBI Taxonomy" id="1413687"/>
    <lineage>
        <taxon>Eukaryota</taxon>
        <taxon>Viridiplantae</taxon>
        <taxon>Streptophyta</taxon>
        <taxon>Embryophyta</taxon>
        <taxon>Tracheophyta</taxon>
        <taxon>Spermatophyta</taxon>
        <taxon>Magnoliopsida</taxon>
        <taxon>eudicotyledons</taxon>
        <taxon>Gunneridae</taxon>
        <taxon>Pentapetalae</taxon>
        <taxon>rosids</taxon>
        <taxon>fabids</taxon>
        <taxon>Malpighiales</taxon>
        <taxon>Salicaceae</taxon>
        <taxon>Saliceae</taxon>
        <taxon>Salix</taxon>
    </lineage>
</organism>
<feature type="region of interest" description="Disordered" evidence="1">
    <location>
        <begin position="38"/>
        <end position="87"/>
    </location>
</feature>
<accession>A0A835N436</accession>
<evidence type="ECO:0000256" key="1">
    <source>
        <dbReference type="SAM" id="MobiDB-lite"/>
    </source>
</evidence>
<dbReference type="EMBL" id="JADGMS010000004">
    <property type="protein sequence ID" value="KAF9684848.1"/>
    <property type="molecule type" value="Genomic_DNA"/>
</dbReference>
<sequence>MYCPVKVFMILSISKVKPCPTAYAMALDMWMIVGEGGERVSTTSQQKEPKGFEIESQHPSNSSNSPNGSADNQQFPISIFSHSLRKK</sequence>
<reference evidence="2 3" key="1">
    <citation type="submission" date="2020-10" db="EMBL/GenBank/DDBJ databases">
        <title>Plant Genome Project.</title>
        <authorList>
            <person name="Zhang R.-G."/>
        </authorList>
    </citation>
    <scope>NUCLEOTIDE SEQUENCE [LARGE SCALE GENOMIC DNA]</scope>
    <source>
        <strain evidence="2">FAFU-HL-1</strain>
        <tissue evidence="2">Leaf</tissue>
    </source>
</reference>
<name>A0A835N436_9ROSI</name>
<gene>
    <name evidence="2" type="ORF">SADUNF_Sadunf04G0161200</name>
</gene>
<feature type="compositionally biased region" description="Basic and acidic residues" evidence="1">
    <location>
        <begin position="47"/>
        <end position="56"/>
    </location>
</feature>
<protein>
    <submittedName>
        <fullName evidence="2">Uncharacterized protein</fullName>
    </submittedName>
</protein>
<evidence type="ECO:0000313" key="3">
    <source>
        <dbReference type="Proteomes" id="UP000657918"/>
    </source>
</evidence>
<dbReference type="Proteomes" id="UP000657918">
    <property type="component" value="Chromosome 4"/>
</dbReference>
<proteinExistence type="predicted"/>
<dbReference type="AlphaFoldDB" id="A0A835N436"/>
<comment type="caution">
    <text evidence="2">The sequence shown here is derived from an EMBL/GenBank/DDBJ whole genome shotgun (WGS) entry which is preliminary data.</text>
</comment>
<keyword evidence="3" id="KW-1185">Reference proteome</keyword>
<evidence type="ECO:0000313" key="2">
    <source>
        <dbReference type="EMBL" id="KAF9684848.1"/>
    </source>
</evidence>
<feature type="compositionally biased region" description="Low complexity" evidence="1">
    <location>
        <begin position="59"/>
        <end position="69"/>
    </location>
</feature>